<dbReference type="SMART" id="SM00460">
    <property type="entry name" value="TGc"/>
    <property type="match status" value="1"/>
</dbReference>
<dbReference type="InterPro" id="IPR038765">
    <property type="entry name" value="Papain-like_cys_pep_sf"/>
</dbReference>
<feature type="domain" description="Transglutaminase-like" evidence="2">
    <location>
        <begin position="220"/>
        <end position="305"/>
    </location>
</feature>
<keyword evidence="1" id="KW-0472">Membrane</keyword>
<organism evidence="3 4">
    <name type="scientific">Candidatus Lokiarchaeum ossiferum</name>
    <dbReference type="NCBI Taxonomy" id="2951803"/>
    <lineage>
        <taxon>Archaea</taxon>
        <taxon>Promethearchaeati</taxon>
        <taxon>Promethearchaeota</taxon>
        <taxon>Promethearchaeia</taxon>
        <taxon>Promethearchaeales</taxon>
        <taxon>Promethearchaeaceae</taxon>
        <taxon>Candidatus Lokiarchaeum</taxon>
    </lineage>
</organism>
<reference evidence="3" key="1">
    <citation type="submission" date="2022-09" db="EMBL/GenBank/DDBJ databases">
        <title>Actin cytoskeleton and complex cell architecture in an #Asgard archaeon.</title>
        <authorList>
            <person name="Ponce Toledo R.I."/>
            <person name="Schleper C."/>
            <person name="Rodrigues Oliveira T."/>
            <person name="Wollweber F."/>
            <person name="Xu J."/>
            <person name="Rittmann S."/>
            <person name="Klingl A."/>
            <person name="Pilhofer M."/>
        </authorList>
    </citation>
    <scope>NUCLEOTIDE SEQUENCE</scope>
    <source>
        <strain evidence="3">B-35</strain>
    </source>
</reference>
<protein>
    <recommendedName>
        <fullName evidence="2">Transglutaminase-like domain-containing protein</fullName>
    </recommendedName>
</protein>
<dbReference type="Gene3D" id="3.10.620.30">
    <property type="match status" value="1"/>
</dbReference>
<dbReference type="Proteomes" id="UP001208689">
    <property type="component" value="Chromosome"/>
</dbReference>
<evidence type="ECO:0000313" key="3">
    <source>
        <dbReference type="EMBL" id="UYP48365.1"/>
    </source>
</evidence>
<dbReference type="PANTHER" id="PTHR33490">
    <property type="entry name" value="BLR5614 PROTEIN-RELATED"/>
    <property type="match status" value="1"/>
</dbReference>
<keyword evidence="1" id="KW-0812">Transmembrane</keyword>
<name>A0ABY6HY62_9ARCH</name>
<feature type="transmembrane region" description="Helical" evidence="1">
    <location>
        <begin position="397"/>
        <end position="415"/>
    </location>
</feature>
<dbReference type="Pfam" id="PF01841">
    <property type="entry name" value="Transglut_core"/>
    <property type="match status" value="1"/>
</dbReference>
<dbReference type="EMBL" id="CP104013">
    <property type="protein sequence ID" value="UYP48365.1"/>
    <property type="molecule type" value="Genomic_DNA"/>
</dbReference>
<proteinExistence type="predicted"/>
<dbReference type="SUPFAM" id="SSF54001">
    <property type="entry name" value="Cysteine proteinases"/>
    <property type="match status" value="1"/>
</dbReference>
<keyword evidence="4" id="KW-1185">Reference proteome</keyword>
<evidence type="ECO:0000256" key="1">
    <source>
        <dbReference type="SAM" id="Phobius"/>
    </source>
</evidence>
<evidence type="ECO:0000313" key="4">
    <source>
        <dbReference type="Proteomes" id="UP001208689"/>
    </source>
</evidence>
<accession>A0ABY6HY62</accession>
<gene>
    <name evidence="3" type="ORF">NEF87_004650</name>
</gene>
<evidence type="ECO:0000259" key="2">
    <source>
        <dbReference type="SMART" id="SM00460"/>
    </source>
</evidence>
<sequence length="431" mass="48959">MQKKKIHALTSILLFILPLFLTTNNLDVGNALFQRDDVPNDSLNLKMNYSIDYSTTNPSIFKLWNVVINSWTSNDSEDSISFQENVIFNNRSSAEYSVHSFDAFDIYNNSYDYYEQEMENQEFLNSFHLEYLSNMTLQSYSWNIPESIKLNDYNTSSSLYQFYTSSQPYCEANDTSIISKAEELKGSETSLVSIAQKIFLYLCSEMTYVLLDDPIGAKNALKSMKGDCSEFSSLMVALLRASGIPARKVLGFALIDGDINNAQPKNDIKVGDTWSYSYSDQNIPGHAWVQYYVPGYGWISADPTWGHSNYENGAENALLYFNSIDCVHIITTIGDFYGEGIDPELLIFDRDQSGIPEFPFVYPIGNASAFNFDLSISFYAYNFSKPIVNDFSGLGNLLYLVSSSSLILVIILIVYNKRKKKKNYATYYKNI</sequence>
<dbReference type="InterPro" id="IPR002931">
    <property type="entry name" value="Transglutaminase-like"/>
</dbReference>
<keyword evidence="1" id="KW-1133">Transmembrane helix</keyword>